<keyword evidence="7" id="KW-0812">Transmembrane</keyword>
<dbReference type="Pfam" id="PF04542">
    <property type="entry name" value="Sigma70_r2"/>
    <property type="match status" value="1"/>
</dbReference>
<evidence type="ECO:0000256" key="3">
    <source>
        <dbReference type="ARBA" id="ARBA00023082"/>
    </source>
</evidence>
<keyword evidence="7" id="KW-1133">Transmembrane helix</keyword>
<accession>A0ABN1B5H4</accession>
<comment type="activity regulation">
    <text evidence="6">Negatively regulated by the anti-sigma-I factor RsgI.</text>
</comment>
<dbReference type="HAMAP" id="MF_02064">
    <property type="entry name" value="Sigma70_SigI"/>
    <property type="match status" value="1"/>
</dbReference>
<evidence type="ECO:0000256" key="6">
    <source>
        <dbReference type="HAMAP-Rule" id="MF_02064"/>
    </source>
</evidence>
<keyword evidence="4 6" id="KW-0238">DNA-binding</keyword>
<evidence type="ECO:0000313" key="10">
    <source>
        <dbReference type="Proteomes" id="UP001500880"/>
    </source>
</evidence>
<keyword evidence="2 6" id="KW-0805">Transcription regulation</keyword>
<dbReference type="NCBIfam" id="NF006172">
    <property type="entry name" value="PRK08311.1-3"/>
    <property type="match status" value="1"/>
</dbReference>
<feature type="DNA-binding region" description="H-T-H motif" evidence="6">
    <location>
        <begin position="202"/>
        <end position="221"/>
    </location>
</feature>
<dbReference type="InterPro" id="IPR013325">
    <property type="entry name" value="RNA_pol_sigma_r2"/>
</dbReference>
<keyword evidence="3 6" id="KW-0731">Sigma factor</keyword>
<keyword evidence="6" id="KW-0346">Stress response</keyword>
<evidence type="ECO:0000256" key="7">
    <source>
        <dbReference type="SAM" id="Phobius"/>
    </source>
</evidence>
<reference evidence="9 10" key="1">
    <citation type="journal article" date="2019" name="Int. J. Syst. Evol. Microbiol.">
        <title>The Global Catalogue of Microorganisms (GCM) 10K type strain sequencing project: providing services to taxonomists for standard genome sequencing and annotation.</title>
        <authorList>
            <consortium name="The Broad Institute Genomics Platform"/>
            <consortium name="The Broad Institute Genome Sequencing Center for Infectious Disease"/>
            <person name="Wu L."/>
            <person name="Ma J."/>
        </authorList>
    </citation>
    <scope>NUCLEOTIDE SEQUENCE [LARGE SCALE GENOMIC DNA]</scope>
    <source>
        <strain evidence="9 10">JCM 12389</strain>
    </source>
</reference>
<evidence type="ECO:0000256" key="5">
    <source>
        <dbReference type="ARBA" id="ARBA00023163"/>
    </source>
</evidence>
<dbReference type="RefSeq" id="WP_343839468.1">
    <property type="nucleotide sequence ID" value="NZ_BAAADO010000003.1"/>
</dbReference>
<dbReference type="NCBIfam" id="TIGR02895">
    <property type="entry name" value="spore_sigI"/>
    <property type="match status" value="1"/>
</dbReference>
<keyword evidence="1 6" id="KW-0963">Cytoplasm</keyword>
<feature type="short sequence motif" description="Polymerase core binding" evidence="6">
    <location>
        <begin position="58"/>
        <end position="71"/>
    </location>
</feature>
<protein>
    <recommendedName>
        <fullName evidence="6">RNA polymerase sigma factor SigI</fullName>
    </recommendedName>
</protein>
<name>A0ABN1B5H4_9BACI</name>
<comment type="similarity">
    <text evidence="6">Belongs to the sigma-70 factor family. SigI subfamily.</text>
</comment>
<evidence type="ECO:0000256" key="1">
    <source>
        <dbReference type="ARBA" id="ARBA00022490"/>
    </source>
</evidence>
<dbReference type="Gene3D" id="1.10.1740.10">
    <property type="match status" value="1"/>
</dbReference>
<keyword evidence="7" id="KW-0472">Membrane</keyword>
<comment type="subcellular location">
    <subcellularLocation>
        <location evidence="6">Cytoplasm</location>
    </subcellularLocation>
</comment>
<evidence type="ECO:0000313" key="9">
    <source>
        <dbReference type="EMBL" id="GAA0490327.1"/>
    </source>
</evidence>
<keyword evidence="10" id="KW-1185">Reference proteome</keyword>
<feature type="domain" description="RNA polymerase sigma-70 region 2" evidence="8">
    <location>
        <begin position="32"/>
        <end position="103"/>
    </location>
</feature>
<dbReference type="EMBL" id="BAAADO010000003">
    <property type="protein sequence ID" value="GAA0490327.1"/>
    <property type="molecule type" value="Genomic_DNA"/>
</dbReference>
<dbReference type="PANTHER" id="PTHR30385:SF6">
    <property type="entry name" value="RNA POLYMERASE SIGMA FACTOR SIGI"/>
    <property type="match status" value="1"/>
</dbReference>
<dbReference type="PANTHER" id="PTHR30385">
    <property type="entry name" value="SIGMA FACTOR F FLAGELLAR"/>
    <property type="match status" value="1"/>
</dbReference>
<evidence type="ECO:0000256" key="2">
    <source>
        <dbReference type="ARBA" id="ARBA00023015"/>
    </source>
</evidence>
<evidence type="ECO:0000256" key="4">
    <source>
        <dbReference type="ARBA" id="ARBA00023125"/>
    </source>
</evidence>
<comment type="subunit">
    <text evidence="6">Interacts with RsgI.</text>
</comment>
<sequence>MIERVFNRKRNISLEDQVLSAQKGDEQTRNDLLKKYQPFIAKTVSQVCKKYIDPKSDDEFSIGLIAFDQAIQTYSTDKGSSFLSFAKVVVKRKVIDYLRSEQRKQTDLSIDQDYEDEEQMENQLEVQVATNEYIQQSEAWQRREEILEFQNQLREYKISFDELTNHSPKHADARQSAIEVAKIIFSEEPLRNYVFEKKRLPMKDLVDYVEVSRKTLERNRKYILAMFIILSGDYIYLKDYLKGVDL</sequence>
<organism evidence="9 10">
    <name type="scientific">Salinibacillus aidingensis</name>
    <dbReference type="NCBI Taxonomy" id="237684"/>
    <lineage>
        <taxon>Bacteria</taxon>
        <taxon>Bacillati</taxon>
        <taxon>Bacillota</taxon>
        <taxon>Bacilli</taxon>
        <taxon>Bacillales</taxon>
        <taxon>Bacillaceae</taxon>
        <taxon>Salinibacillus</taxon>
    </lineage>
</organism>
<dbReference type="SUPFAM" id="SSF88946">
    <property type="entry name" value="Sigma2 domain of RNA polymerase sigma factors"/>
    <property type="match status" value="1"/>
</dbReference>
<proteinExistence type="inferred from homology"/>
<dbReference type="InterPro" id="IPR014244">
    <property type="entry name" value="RNA_pol_sigma-I"/>
</dbReference>
<dbReference type="InterPro" id="IPR007627">
    <property type="entry name" value="RNA_pol_sigma70_r2"/>
</dbReference>
<keyword evidence="5 6" id="KW-0804">Transcription</keyword>
<comment type="function">
    <text evidence="6">Sigma factors are initiation factors that promote the attachment of RNA polymerase to specific initiation sites and are then released.</text>
</comment>
<dbReference type="Proteomes" id="UP001500880">
    <property type="component" value="Unassembled WGS sequence"/>
</dbReference>
<feature type="transmembrane region" description="Helical" evidence="7">
    <location>
        <begin position="222"/>
        <end position="237"/>
    </location>
</feature>
<evidence type="ECO:0000259" key="8">
    <source>
        <dbReference type="Pfam" id="PF04542"/>
    </source>
</evidence>
<dbReference type="PIRSF" id="PIRSF038953">
    <property type="entry name" value="SigI"/>
    <property type="match status" value="1"/>
</dbReference>
<gene>
    <name evidence="6 9" type="primary">sigI</name>
    <name evidence="9" type="ORF">GCM10008986_15360</name>
</gene>
<comment type="caution">
    <text evidence="9">The sequence shown here is derived from an EMBL/GenBank/DDBJ whole genome shotgun (WGS) entry which is preliminary data.</text>
</comment>